<name>A0ABV6LLQ6_9BACI</name>
<comment type="caution">
    <text evidence="15">The sequence shown here is derived from an EMBL/GenBank/DDBJ whole genome shotgun (WGS) entry which is preliminary data.</text>
</comment>
<dbReference type="InterPro" id="IPR036890">
    <property type="entry name" value="HATPase_C_sf"/>
</dbReference>
<keyword evidence="8 15" id="KW-0418">Kinase</keyword>
<dbReference type="InterPro" id="IPR003594">
    <property type="entry name" value="HATPase_dom"/>
</dbReference>
<evidence type="ECO:0000313" key="15">
    <source>
        <dbReference type="EMBL" id="MFC0523335.1"/>
    </source>
</evidence>
<dbReference type="PANTHER" id="PTHR34220:SF7">
    <property type="entry name" value="SENSOR HISTIDINE KINASE YPDA"/>
    <property type="match status" value="1"/>
</dbReference>
<dbReference type="Pfam" id="PF02518">
    <property type="entry name" value="HATPase_c"/>
    <property type="match status" value="1"/>
</dbReference>
<feature type="domain" description="Histidine kinase" evidence="13">
    <location>
        <begin position="292"/>
        <end position="472"/>
    </location>
</feature>
<dbReference type="SUPFAM" id="SSF55874">
    <property type="entry name" value="ATPase domain of HSP90 chaperone/DNA topoisomerase II/histidine kinase"/>
    <property type="match status" value="1"/>
</dbReference>
<evidence type="ECO:0000256" key="3">
    <source>
        <dbReference type="ARBA" id="ARBA00012438"/>
    </source>
</evidence>
<evidence type="ECO:0000259" key="13">
    <source>
        <dbReference type="PROSITE" id="PS50109"/>
    </source>
</evidence>
<dbReference type="RefSeq" id="WP_377346016.1">
    <property type="nucleotide sequence ID" value="NZ_JBHLTP010000004.1"/>
</dbReference>
<evidence type="ECO:0000256" key="9">
    <source>
        <dbReference type="ARBA" id="ARBA00022840"/>
    </source>
</evidence>
<evidence type="ECO:0000256" key="11">
    <source>
        <dbReference type="ARBA" id="ARBA00023136"/>
    </source>
</evidence>
<keyword evidence="16" id="KW-1185">Reference proteome</keyword>
<dbReference type="Proteomes" id="UP001589836">
    <property type="component" value="Unassembled WGS sequence"/>
</dbReference>
<feature type="transmembrane region" description="Helical" evidence="12">
    <location>
        <begin position="175"/>
        <end position="194"/>
    </location>
</feature>
<dbReference type="PANTHER" id="PTHR34220">
    <property type="entry name" value="SENSOR HISTIDINE KINASE YPDA"/>
    <property type="match status" value="1"/>
</dbReference>
<reference evidence="15 16" key="1">
    <citation type="submission" date="2024-09" db="EMBL/GenBank/DDBJ databases">
        <authorList>
            <person name="Sun Q."/>
            <person name="Mori K."/>
        </authorList>
    </citation>
    <scope>NUCLEOTIDE SEQUENCE [LARGE SCALE GENOMIC DNA]</scope>
    <source>
        <strain evidence="15 16">NCAIM B.02529</strain>
    </source>
</reference>
<gene>
    <name evidence="15" type="ORF">ACFFGV_07035</name>
</gene>
<comment type="catalytic activity">
    <reaction evidence="1">
        <text>ATP + protein L-histidine = ADP + protein N-phospho-L-histidine.</text>
        <dbReference type="EC" id="2.7.13.3"/>
    </reaction>
</comment>
<dbReference type="SUPFAM" id="SSF158472">
    <property type="entry name" value="HAMP domain-like"/>
    <property type="match status" value="1"/>
</dbReference>
<evidence type="ECO:0000313" key="16">
    <source>
        <dbReference type="Proteomes" id="UP001589836"/>
    </source>
</evidence>
<comment type="subcellular location">
    <subcellularLocation>
        <location evidence="2">Cell membrane</location>
        <topology evidence="2">Multi-pass membrane protein</topology>
    </subcellularLocation>
</comment>
<evidence type="ECO:0000256" key="4">
    <source>
        <dbReference type="ARBA" id="ARBA00022475"/>
    </source>
</evidence>
<keyword evidence="4" id="KW-1003">Cell membrane</keyword>
<evidence type="ECO:0000256" key="8">
    <source>
        <dbReference type="ARBA" id="ARBA00022777"/>
    </source>
</evidence>
<dbReference type="CDD" id="cd06225">
    <property type="entry name" value="HAMP"/>
    <property type="match status" value="1"/>
</dbReference>
<dbReference type="InterPro" id="IPR050640">
    <property type="entry name" value="Bact_2-comp_sensor_kinase"/>
</dbReference>
<dbReference type="InterPro" id="IPR010559">
    <property type="entry name" value="Sig_transdc_His_kin_internal"/>
</dbReference>
<accession>A0ABV6LLQ6</accession>
<keyword evidence="10" id="KW-0902">Two-component regulatory system</keyword>
<evidence type="ECO:0000259" key="14">
    <source>
        <dbReference type="PROSITE" id="PS50885"/>
    </source>
</evidence>
<dbReference type="Gene3D" id="3.30.565.10">
    <property type="entry name" value="Histidine kinase-like ATPase, C-terminal domain"/>
    <property type="match status" value="1"/>
</dbReference>
<dbReference type="EMBL" id="JBHLTP010000004">
    <property type="protein sequence ID" value="MFC0523335.1"/>
    <property type="molecule type" value="Genomic_DNA"/>
</dbReference>
<keyword evidence="7" id="KW-0547">Nucleotide-binding</keyword>
<dbReference type="Gene3D" id="6.10.340.10">
    <property type="match status" value="1"/>
</dbReference>
<dbReference type="Pfam" id="PF00672">
    <property type="entry name" value="HAMP"/>
    <property type="match status" value="1"/>
</dbReference>
<dbReference type="InterPro" id="IPR003660">
    <property type="entry name" value="HAMP_dom"/>
</dbReference>
<dbReference type="Pfam" id="PF06580">
    <property type="entry name" value="His_kinase"/>
    <property type="match status" value="1"/>
</dbReference>
<keyword evidence="11 12" id="KW-0472">Membrane</keyword>
<proteinExistence type="predicted"/>
<evidence type="ECO:0000256" key="7">
    <source>
        <dbReference type="ARBA" id="ARBA00022741"/>
    </source>
</evidence>
<dbReference type="GO" id="GO:0004673">
    <property type="term" value="F:protein histidine kinase activity"/>
    <property type="evidence" value="ECO:0007669"/>
    <property type="project" value="UniProtKB-EC"/>
</dbReference>
<dbReference type="PROSITE" id="PS50885">
    <property type="entry name" value="HAMP"/>
    <property type="match status" value="1"/>
</dbReference>
<keyword evidence="12" id="KW-0812">Transmembrane</keyword>
<dbReference type="EC" id="2.7.13.3" evidence="3"/>
<protein>
    <recommendedName>
        <fullName evidence="3">histidine kinase</fullName>
        <ecNumber evidence="3">2.7.13.3</ecNumber>
    </recommendedName>
</protein>
<sequence length="481" mass="55251">MKIRTKLMIFFLTIIFLMNGVAYYLYHTSQETIQQYDSMLERFFLLNEVEQSTNMVFRNMNSYMINTSPDVKKDYEQGREELQELEDQVTTRLDANRLDVSNYANMMESFLSETDGAMKAYQNGQISTYSARTIESEKIMNYIQDSTLTLINKELSEYDTFYRSLVQRSKYIEKMAITIFVFSLLVSILFALWFSKGITRPIHHLSNAAREIAAGKFDGKKVEVKTSDELRLLTNTFNSMRENIRASILEIKQKSELQRLVKEMELKSLQSQVNPHFLFNTLNIISKTSYIENADRTGELIESVSSLLRYNLSRLDKPATLQEELDSVQEYVFIQQARFGKRFLFETKIEEGTEEIEIPVLTLQPLIENAFIHGIERREFGGVIKVESYHSDNCVVIAVADNGTGITEDKRTQIMNGEDGGRNVGSAGHTTGIGLVNVMRRLDLLYEESGLVDIHSIPEEGTTIRLTLPNKEAQGRRLYSS</sequence>
<evidence type="ECO:0000256" key="12">
    <source>
        <dbReference type="SAM" id="Phobius"/>
    </source>
</evidence>
<dbReference type="SMART" id="SM00304">
    <property type="entry name" value="HAMP"/>
    <property type="match status" value="1"/>
</dbReference>
<feature type="domain" description="HAMP" evidence="14">
    <location>
        <begin position="196"/>
        <end position="249"/>
    </location>
</feature>
<keyword evidence="12" id="KW-1133">Transmembrane helix</keyword>
<evidence type="ECO:0000256" key="1">
    <source>
        <dbReference type="ARBA" id="ARBA00000085"/>
    </source>
</evidence>
<dbReference type="PROSITE" id="PS50109">
    <property type="entry name" value="HIS_KIN"/>
    <property type="match status" value="1"/>
</dbReference>
<feature type="transmembrane region" description="Helical" evidence="12">
    <location>
        <begin position="7"/>
        <end position="26"/>
    </location>
</feature>
<keyword evidence="5" id="KW-0597">Phosphoprotein</keyword>
<evidence type="ECO:0000256" key="10">
    <source>
        <dbReference type="ARBA" id="ARBA00023012"/>
    </source>
</evidence>
<evidence type="ECO:0000256" key="2">
    <source>
        <dbReference type="ARBA" id="ARBA00004651"/>
    </source>
</evidence>
<keyword evidence="6 15" id="KW-0808">Transferase</keyword>
<organism evidence="15 16">
    <name type="scientific">Pontibacillus salicampi</name>
    <dbReference type="NCBI Taxonomy" id="1449801"/>
    <lineage>
        <taxon>Bacteria</taxon>
        <taxon>Bacillati</taxon>
        <taxon>Bacillota</taxon>
        <taxon>Bacilli</taxon>
        <taxon>Bacillales</taxon>
        <taxon>Bacillaceae</taxon>
        <taxon>Pontibacillus</taxon>
    </lineage>
</organism>
<evidence type="ECO:0000256" key="6">
    <source>
        <dbReference type="ARBA" id="ARBA00022679"/>
    </source>
</evidence>
<dbReference type="InterPro" id="IPR005467">
    <property type="entry name" value="His_kinase_dom"/>
</dbReference>
<keyword evidence="9" id="KW-0067">ATP-binding</keyword>
<evidence type="ECO:0000256" key="5">
    <source>
        <dbReference type="ARBA" id="ARBA00022553"/>
    </source>
</evidence>